<proteinExistence type="predicted"/>
<evidence type="ECO:0000256" key="2">
    <source>
        <dbReference type="ARBA" id="ARBA00022845"/>
    </source>
</evidence>
<keyword evidence="1" id="KW-0677">Repeat</keyword>
<dbReference type="InterPro" id="IPR001313">
    <property type="entry name" value="Pumilio_RNA-bd_rpt"/>
</dbReference>
<dbReference type="EMBL" id="JACEIK010000935">
    <property type="protein sequence ID" value="MCD7464062.1"/>
    <property type="molecule type" value="Genomic_DNA"/>
</dbReference>
<dbReference type="PANTHER" id="PTHR12537">
    <property type="entry name" value="RNA BINDING PROTEIN PUMILIO-RELATED"/>
    <property type="match status" value="1"/>
</dbReference>
<dbReference type="InterPro" id="IPR033133">
    <property type="entry name" value="PUM-HD"/>
</dbReference>
<dbReference type="Pfam" id="PF00806">
    <property type="entry name" value="PUF"/>
    <property type="match status" value="2"/>
</dbReference>
<dbReference type="Pfam" id="PF22493">
    <property type="entry name" value="PUF_NOP9"/>
    <property type="match status" value="1"/>
</dbReference>
<accession>A0ABS8SYD5</accession>
<dbReference type="PROSITE" id="PS50302">
    <property type="entry name" value="PUM"/>
    <property type="match status" value="3"/>
</dbReference>
<evidence type="ECO:0000256" key="1">
    <source>
        <dbReference type="ARBA" id="ARBA00022737"/>
    </source>
</evidence>
<organism evidence="6 7">
    <name type="scientific">Datura stramonium</name>
    <name type="common">Jimsonweed</name>
    <name type="synonym">Common thornapple</name>
    <dbReference type="NCBI Taxonomy" id="4076"/>
    <lineage>
        <taxon>Eukaryota</taxon>
        <taxon>Viridiplantae</taxon>
        <taxon>Streptophyta</taxon>
        <taxon>Embryophyta</taxon>
        <taxon>Tracheophyta</taxon>
        <taxon>Spermatophyta</taxon>
        <taxon>Magnoliopsida</taxon>
        <taxon>eudicotyledons</taxon>
        <taxon>Gunneridae</taxon>
        <taxon>Pentapetalae</taxon>
        <taxon>asterids</taxon>
        <taxon>lamiids</taxon>
        <taxon>Solanales</taxon>
        <taxon>Solanaceae</taxon>
        <taxon>Solanoideae</taxon>
        <taxon>Datureae</taxon>
        <taxon>Datura</taxon>
    </lineage>
</organism>
<dbReference type="InterPro" id="IPR016024">
    <property type="entry name" value="ARM-type_fold"/>
</dbReference>
<evidence type="ECO:0000313" key="7">
    <source>
        <dbReference type="Proteomes" id="UP000823775"/>
    </source>
</evidence>
<evidence type="ECO:0000313" key="6">
    <source>
        <dbReference type="EMBL" id="MCD7464062.1"/>
    </source>
</evidence>
<evidence type="ECO:0000256" key="4">
    <source>
        <dbReference type="PROSITE-ProRule" id="PRU00317"/>
    </source>
</evidence>
<keyword evidence="2" id="KW-0810">Translation regulation</keyword>
<protein>
    <submittedName>
        <fullName evidence="6">Rna-binding protein</fullName>
    </submittedName>
</protein>
<feature type="domain" description="PUM-HD" evidence="5">
    <location>
        <begin position="157"/>
        <end position="503"/>
    </location>
</feature>
<dbReference type="Gene3D" id="1.25.10.10">
    <property type="entry name" value="Leucine-rich Repeat Variant"/>
    <property type="match status" value="1"/>
</dbReference>
<keyword evidence="3" id="KW-0694">RNA-binding</keyword>
<reference evidence="6 7" key="1">
    <citation type="journal article" date="2021" name="BMC Genomics">
        <title>Datura genome reveals duplications of psychoactive alkaloid biosynthetic genes and high mutation rate following tissue culture.</title>
        <authorList>
            <person name="Rajewski A."/>
            <person name="Carter-House D."/>
            <person name="Stajich J."/>
            <person name="Litt A."/>
        </authorList>
    </citation>
    <scope>NUCLEOTIDE SEQUENCE [LARGE SCALE GENOMIC DNA]</scope>
    <source>
        <strain evidence="6">AR-01</strain>
    </source>
</reference>
<dbReference type="PROSITE" id="PS50303">
    <property type="entry name" value="PUM_HD"/>
    <property type="match status" value="1"/>
</dbReference>
<dbReference type="Proteomes" id="UP000823775">
    <property type="component" value="Unassembled WGS sequence"/>
</dbReference>
<dbReference type="SMART" id="SM00025">
    <property type="entry name" value="Pumilio"/>
    <property type="match status" value="7"/>
</dbReference>
<feature type="repeat" description="Pumilio" evidence="4">
    <location>
        <begin position="435"/>
        <end position="477"/>
    </location>
</feature>
<comment type="caution">
    <text evidence="6">The sequence shown here is derived from an EMBL/GenBank/DDBJ whole genome shotgun (WGS) entry which is preliminary data.</text>
</comment>
<evidence type="ECO:0000256" key="3">
    <source>
        <dbReference type="ARBA" id="ARBA00022884"/>
    </source>
</evidence>
<keyword evidence="7" id="KW-1185">Reference proteome</keyword>
<dbReference type="InterPro" id="IPR011989">
    <property type="entry name" value="ARM-like"/>
</dbReference>
<gene>
    <name evidence="6" type="primary">PUF5</name>
    <name evidence="6" type="ORF">HAX54_051992</name>
</gene>
<sequence>MENSNKKSPMNHQDFLLSFQDLNLGKNLITSSDHETTTDPLSNSGYLLNDSNFPMAQNGVQSLEWPSTSSSNIWAYDNYNSNNQISSTKYYQKSILDYENIRKSINYECGSSSTYNSMNQSNFGQNLSNNMLSNSCIGVQESAADYSEDYNDWSNEDYSKCLDDLLNQSIAALYHGCLTNLGFDVIKMSKNPKASRLLQKFLELNNYYYIQRTLNEVLDSFFEVMIHESGHVFFLKLVEFCNDIQMELILSTFHVHVDLFVQTAFMKYGSKTIQMLIKILKNKPLAKYCSEIVSLKLVELMTHRTGRYVVEQCFHVFNENQNEVLFLRIISCFKELATNESGCASLNVCINCITNPLRKELLEKIANQSGYLANDPWGNYVVQHVLELGDEEVSSKIFSQLEKQYLTLAFKKGGSHVVEKCIESSKSGMISVVDALLADQKALIQLAKDPFGNYVIQKALKSTKDHRERTRHKALARVLMAHCWDLVHNKLGKHVILSIKSLNPVSQRALYP</sequence>
<dbReference type="PANTHER" id="PTHR12537:SF137">
    <property type="entry name" value="PUMILIO HOMOLOG 16-RELATED"/>
    <property type="match status" value="1"/>
</dbReference>
<evidence type="ECO:0000259" key="5">
    <source>
        <dbReference type="PROSITE" id="PS50303"/>
    </source>
</evidence>
<feature type="repeat" description="Pumilio" evidence="4">
    <location>
        <begin position="364"/>
        <end position="399"/>
    </location>
</feature>
<feature type="repeat" description="Pumilio" evidence="4">
    <location>
        <begin position="291"/>
        <end position="327"/>
    </location>
</feature>
<dbReference type="SUPFAM" id="SSF48371">
    <property type="entry name" value="ARM repeat"/>
    <property type="match status" value="1"/>
</dbReference>
<name>A0ABS8SYD5_DATST</name>